<dbReference type="PANTHER" id="PTHR37804">
    <property type="entry name" value="CDAA REGULATORY PROTEIN CDAR"/>
    <property type="match status" value="1"/>
</dbReference>
<gene>
    <name evidence="1" type="ORF">EHF33_10420</name>
</gene>
<dbReference type="OrthoDB" id="73708at2"/>
<protein>
    <recommendedName>
        <fullName evidence="3">YbbR-like domain-containing protein</fullName>
    </recommendedName>
</protein>
<dbReference type="PANTHER" id="PTHR37804:SF1">
    <property type="entry name" value="CDAA REGULATORY PROTEIN CDAR"/>
    <property type="match status" value="1"/>
</dbReference>
<accession>A0A3G8YKM4</accession>
<keyword evidence="2" id="KW-1185">Reference proteome</keyword>
<dbReference type="InterPro" id="IPR053154">
    <property type="entry name" value="c-di-AMP_regulator"/>
</dbReference>
<dbReference type="Proteomes" id="UP000276417">
    <property type="component" value="Chromosome 1"/>
</dbReference>
<dbReference type="EMBL" id="CP034183">
    <property type="protein sequence ID" value="AZI43104.1"/>
    <property type="molecule type" value="Genomic_DNA"/>
</dbReference>
<dbReference type="AlphaFoldDB" id="A0A3G8YKM4"/>
<sequence length="318" mass="34095">MENAVSRPALSVNRVSHFVRYWWQRLLHNLPQKFLALLLAFALWFVATEDRRASIQQNFNVAVDVRDTTGGSEKRAVSGLNPASVIVTLSGSRQRLAALNASDIQAFVDITDLPDGEFSRTVRVVGPDATRSLKVAPTVAQGRIDAELSRTQPVILSVTAPPSDSVPRYVLAPRQVTVSGPSQVVGTVERVITEPVTLSQGNQTEARLLALDAKGKTVDVRLTPSSITVDRIDSGNLPIRSVPVRLSGVPSNLSVLSSNVEPSTVRLIGPAETLARISSVTASVVYRPGTFSAQPSLVLPDGVRALDRVTVQLTVAAK</sequence>
<dbReference type="Gene3D" id="2.170.120.40">
    <property type="entry name" value="YbbR-like domain"/>
    <property type="match status" value="2"/>
</dbReference>
<evidence type="ECO:0000313" key="2">
    <source>
        <dbReference type="Proteomes" id="UP000276417"/>
    </source>
</evidence>
<dbReference type="Pfam" id="PF07949">
    <property type="entry name" value="YbbR"/>
    <property type="match status" value="2"/>
</dbReference>
<dbReference type="InterPro" id="IPR012505">
    <property type="entry name" value="YbbR"/>
</dbReference>
<dbReference type="KEGG" id="dph:EHF33_10420"/>
<evidence type="ECO:0000313" key="1">
    <source>
        <dbReference type="EMBL" id="AZI43104.1"/>
    </source>
</evidence>
<dbReference type="Gene3D" id="2.170.120.30">
    <property type="match status" value="1"/>
</dbReference>
<evidence type="ECO:0008006" key="3">
    <source>
        <dbReference type="Google" id="ProtNLM"/>
    </source>
</evidence>
<organism evidence="1 2">
    <name type="scientific">Deinococcus psychrotolerans</name>
    <dbReference type="NCBI Taxonomy" id="2489213"/>
    <lineage>
        <taxon>Bacteria</taxon>
        <taxon>Thermotogati</taxon>
        <taxon>Deinococcota</taxon>
        <taxon>Deinococci</taxon>
        <taxon>Deinococcales</taxon>
        <taxon>Deinococcaceae</taxon>
        <taxon>Deinococcus</taxon>
    </lineage>
</organism>
<reference evidence="1 2" key="1">
    <citation type="submission" date="2018-11" db="EMBL/GenBank/DDBJ databases">
        <title>Deinococcus shelandsis sp. nov., isolated from South Shetland Islands soil of Antarctica.</title>
        <authorList>
            <person name="Tian J."/>
        </authorList>
    </citation>
    <scope>NUCLEOTIDE SEQUENCE [LARGE SCALE GENOMIC DNA]</scope>
    <source>
        <strain evidence="1 2">S14-83T</strain>
    </source>
</reference>
<name>A0A3G8YKM4_9DEIO</name>
<proteinExistence type="predicted"/>